<dbReference type="SMART" id="SM00456">
    <property type="entry name" value="WW"/>
    <property type="match status" value="1"/>
</dbReference>
<evidence type="ECO:0000259" key="2">
    <source>
        <dbReference type="PROSITE" id="PS50020"/>
    </source>
</evidence>
<evidence type="ECO:0000256" key="1">
    <source>
        <dbReference type="SAM" id="MobiDB-lite"/>
    </source>
</evidence>
<protein>
    <recommendedName>
        <fullName evidence="2">WW domain-containing protein</fullName>
    </recommendedName>
</protein>
<feature type="compositionally biased region" description="Polar residues" evidence="1">
    <location>
        <begin position="516"/>
        <end position="527"/>
    </location>
</feature>
<dbReference type="PANTHER" id="PTHR21715">
    <property type="entry name" value="RH04127P"/>
    <property type="match status" value="1"/>
</dbReference>
<feature type="compositionally biased region" description="Basic and acidic residues" evidence="1">
    <location>
        <begin position="562"/>
        <end position="583"/>
    </location>
</feature>
<accession>A0A7R9EHB4</accession>
<feature type="region of interest" description="Disordered" evidence="1">
    <location>
        <begin position="603"/>
        <end position="639"/>
    </location>
</feature>
<dbReference type="EMBL" id="OB796571">
    <property type="protein sequence ID" value="CAD7433573.1"/>
    <property type="molecule type" value="Genomic_DNA"/>
</dbReference>
<dbReference type="SUPFAM" id="SSF51045">
    <property type="entry name" value="WW domain"/>
    <property type="match status" value="1"/>
</dbReference>
<feature type="compositionally biased region" description="Basic and acidic residues" evidence="1">
    <location>
        <begin position="476"/>
        <end position="490"/>
    </location>
</feature>
<evidence type="ECO:0000313" key="3">
    <source>
        <dbReference type="EMBL" id="CAD7433573.1"/>
    </source>
</evidence>
<dbReference type="CDD" id="cd00201">
    <property type="entry name" value="WW"/>
    <property type="match status" value="1"/>
</dbReference>
<gene>
    <name evidence="3" type="ORF">TMSB3V08_LOCUS10244</name>
</gene>
<feature type="domain" description="WW" evidence="2">
    <location>
        <begin position="268"/>
        <end position="302"/>
    </location>
</feature>
<dbReference type="InterPro" id="IPR036020">
    <property type="entry name" value="WW_dom_sf"/>
</dbReference>
<feature type="compositionally biased region" description="Basic and acidic residues" evidence="1">
    <location>
        <begin position="323"/>
        <end position="337"/>
    </location>
</feature>
<dbReference type="PROSITE" id="PS50020">
    <property type="entry name" value="WW_DOMAIN_2"/>
    <property type="match status" value="1"/>
</dbReference>
<feature type="region of interest" description="Disordered" evidence="1">
    <location>
        <begin position="418"/>
        <end position="583"/>
    </location>
</feature>
<proteinExistence type="predicted"/>
<dbReference type="InterPro" id="IPR001202">
    <property type="entry name" value="WW_dom"/>
</dbReference>
<reference evidence="3" key="1">
    <citation type="submission" date="2020-11" db="EMBL/GenBank/DDBJ databases">
        <authorList>
            <person name="Tran Van P."/>
        </authorList>
    </citation>
    <scope>NUCLEOTIDE SEQUENCE</scope>
</reference>
<dbReference type="AlphaFoldDB" id="A0A7R9EHB4"/>
<dbReference type="PANTHER" id="PTHR21715:SF0">
    <property type="entry name" value="RH04127P"/>
    <property type="match status" value="1"/>
</dbReference>
<dbReference type="InterPro" id="IPR053233">
    <property type="entry name" value="ABRA-related"/>
</dbReference>
<feature type="region of interest" description="Disordered" evidence="1">
    <location>
        <begin position="316"/>
        <end position="357"/>
    </location>
</feature>
<dbReference type="Pfam" id="PF00397">
    <property type="entry name" value="WW"/>
    <property type="match status" value="1"/>
</dbReference>
<sequence>MKLVRIVHQSLVSHSDTTSMKLVRIVHQSLVFHSDTTSMKLVRIVHQSLVSQSDTISMKLVRIEHQSLVSQSDTTSIKLVRIEHQSIVSKSNTTSMKLVRIVHQSLVSQSDTTSMKLVRIEHQSLVSQSDTTSMKLVRIVHQSLVSQSDTTSMKLVRIEHQSLVSQSDTTSMKPVRIEHQSLVSQSDTTSMKLVRIEHQSIVSQSDTTFMKPVRIEHQSLVSQSDTTSIKSLRINTSRLEVKQYAWKIGINPDTERHLLHYAKEGLMQALPPGWKPCFDEELQLWYYFNFKTGESRWEHPLDDTYRSIVKKVRSESISSAGEEDSKTSAKEDLKSYEEAVEPTTEPASKTMDIIRPGSSKKNTISQLVPLKKSPLMEPVMSPLTTGILKKQSTITSPTTNIPMEESSLRSNSTTTGAIRKEFGKNPPSGFGPRVDLGGGGLSRSEPMVKKEIPSPTARIDIDKMDMTSLVRQDSSSSRREKLLSSQEKHPRSMTGKGELTLTGGGSMFLKSKQKSELPSPNQSSISPTVDREPSIEVVSSQSDLMPKSILRDQRNATPRQLWDVDPREMTNEEKQQWKRQELEEERKSVRFNLEKELDIKFNVSESEDSDEEGEEEAEIIGKDDEDWNSEEEDPDEERVIAGVKVTGKLLFD</sequence>
<name>A0A7R9EHB4_9NEOP</name>
<organism evidence="3">
    <name type="scientific">Timema monikensis</name>
    <dbReference type="NCBI Taxonomy" id="170555"/>
    <lineage>
        <taxon>Eukaryota</taxon>
        <taxon>Metazoa</taxon>
        <taxon>Ecdysozoa</taxon>
        <taxon>Arthropoda</taxon>
        <taxon>Hexapoda</taxon>
        <taxon>Insecta</taxon>
        <taxon>Pterygota</taxon>
        <taxon>Neoptera</taxon>
        <taxon>Polyneoptera</taxon>
        <taxon>Phasmatodea</taxon>
        <taxon>Timematodea</taxon>
        <taxon>Timematoidea</taxon>
        <taxon>Timematidae</taxon>
        <taxon>Timema</taxon>
    </lineage>
</organism>
<feature type="compositionally biased region" description="Acidic residues" evidence="1">
    <location>
        <begin position="605"/>
        <end position="636"/>
    </location>
</feature>
<dbReference type="PROSITE" id="PS01159">
    <property type="entry name" value="WW_DOMAIN_1"/>
    <property type="match status" value="1"/>
</dbReference>
<dbReference type="Gene3D" id="3.30.1470.10">
    <property type="entry name" value="Photosystem I PsaD, reaction center subunit II"/>
    <property type="match status" value="1"/>
</dbReference>